<dbReference type="InterPro" id="IPR039561">
    <property type="entry name" value="Peptidase_M15C"/>
</dbReference>
<dbReference type="EMBL" id="JADBEO010000070">
    <property type="protein sequence ID" value="MDR4308757.1"/>
    <property type="molecule type" value="Genomic_DNA"/>
</dbReference>
<dbReference type="Gene3D" id="3.30.1380.10">
    <property type="match status" value="1"/>
</dbReference>
<comment type="caution">
    <text evidence="2">The sequence shown here is derived from an EMBL/GenBank/DDBJ whole genome shotgun (WGS) entry which is preliminary data.</text>
</comment>
<reference evidence="2" key="1">
    <citation type="submission" date="2020-10" db="EMBL/GenBank/DDBJ databases">
        <authorList>
            <person name="Abbas A."/>
            <person name="Razzaq R."/>
            <person name="Waqas M."/>
            <person name="Abbas N."/>
            <person name="Nielsen T.K."/>
            <person name="Hansen L.H."/>
            <person name="Hussain S."/>
            <person name="Shahid M."/>
        </authorList>
    </citation>
    <scope>NUCLEOTIDE SEQUENCE</scope>
    <source>
        <strain evidence="2">S14</strain>
    </source>
</reference>
<dbReference type="Proteomes" id="UP001181622">
    <property type="component" value="Unassembled WGS sequence"/>
</dbReference>
<evidence type="ECO:0000313" key="3">
    <source>
        <dbReference type="Proteomes" id="UP001181622"/>
    </source>
</evidence>
<accession>A0ABU1DKW4</accession>
<name>A0ABU1DKW4_9HYPH</name>
<evidence type="ECO:0000259" key="1">
    <source>
        <dbReference type="Pfam" id="PF13539"/>
    </source>
</evidence>
<protein>
    <submittedName>
        <fullName evidence="2">M15 family metallopeptidase</fullName>
    </submittedName>
</protein>
<dbReference type="SUPFAM" id="SSF55166">
    <property type="entry name" value="Hedgehog/DD-peptidase"/>
    <property type="match status" value="1"/>
</dbReference>
<dbReference type="RefSeq" id="WP_309394769.1">
    <property type="nucleotide sequence ID" value="NZ_JADBEO010000070.1"/>
</dbReference>
<evidence type="ECO:0000313" key="2">
    <source>
        <dbReference type="EMBL" id="MDR4308757.1"/>
    </source>
</evidence>
<gene>
    <name evidence="2" type="ORF">IHQ68_19220</name>
</gene>
<dbReference type="InterPro" id="IPR009045">
    <property type="entry name" value="Zn_M74/Hedgehog-like"/>
</dbReference>
<proteinExistence type="predicted"/>
<sequence>MSNVDTPNRDLSLLAPKFRSAIEAAIAECASNNLPVKINEGFRSQSRQAWLYAQGRTRPGDIVTRAPTSLTSWHGYGLAVDVVHATKAYWPFGRWEKRENEAWFAQVAAFFKKNGCNWGGDFSHPDTPHMQWGRCTPSPTQNARDIFRSQGVQAVWAKLSAA</sequence>
<dbReference type="CDD" id="cd14845">
    <property type="entry name" value="L-Ala-D-Glu_peptidase_like"/>
    <property type="match status" value="1"/>
</dbReference>
<dbReference type="Pfam" id="PF13539">
    <property type="entry name" value="Peptidase_M15_4"/>
    <property type="match status" value="1"/>
</dbReference>
<feature type="domain" description="Peptidase M15C" evidence="1">
    <location>
        <begin position="68"/>
        <end position="132"/>
    </location>
</feature>
<organism evidence="2 3">
    <name type="scientific">Chelatococcus sambhunathii</name>
    <dbReference type="NCBI Taxonomy" id="363953"/>
    <lineage>
        <taxon>Bacteria</taxon>
        <taxon>Pseudomonadati</taxon>
        <taxon>Pseudomonadota</taxon>
        <taxon>Alphaproteobacteria</taxon>
        <taxon>Hyphomicrobiales</taxon>
        <taxon>Chelatococcaceae</taxon>
        <taxon>Chelatococcus</taxon>
    </lineage>
</organism>
<keyword evidence="3" id="KW-1185">Reference proteome</keyword>